<evidence type="ECO:0000256" key="8">
    <source>
        <dbReference type="PROSITE-ProRule" id="PRU01360"/>
    </source>
</evidence>
<dbReference type="PROSITE" id="PS52016">
    <property type="entry name" value="TONB_DEPENDENT_REC_3"/>
    <property type="match status" value="1"/>
</dbReference>
<evidence type="ECO:0000256" key="2">
    <source>
        <dbReference type="ARBA" id="ARBA00022448"/>
    </source>
</evidence>
<evidence type="ECO:0000256" key="4">
    <source>
        <dbReference type="ARBA" id="ARBA00022692"/>
    </source>
</evidence>
<evidence type="ECO:0000313" key="10">
    <source>
        <dbReference type="EMBL" id="PHN03548.1"/>
    </source>
</evidence>
<keyword evidence="3 8" id="KW-1134">Transmembrane beta strand</keyword>
<dbReference type="Gene3D" id="2.170.130.10">
    <property type="entry name" value="TonB-dependent receptor, plug domain"/>
    <property type="match status" value="1"/>
</dbReference>
<proteinExistence type="inferred from homology"/>
<dbReference type="Gene3D" id="2.40.170.20">
    <property type="entry name" value="TonB-dependent receptor, beta-barrel domain"/>
    <property type="match status" value="1"/>
</dbReference>
<dbReference type="GO" id="GO:0015344">
    <property type="term" value="F:siderophore uptake transmembrane transporter activity"/>
    <property type="evidence" value="ECO:0007669"/>
    <property type="project" value="TreeGrafter"/>
</dbReference>
<protein>
    <submittedName>
        <fullName evidence="10">TonB-dependent receptor</fullName>
    </submittedName>
</protein>
<evidence type="ECO:0000256" key="7">
    <source>
        <dbReference type="ARBA" id="ARBA00023237"/>
    </source>
</evidence>
<keyword evidence="10" id="KW-0675">Receptor</keyword>
<reference evidence="10 11" key="1">
    <citation type="submission" date="2017-10" db="EMBL/GenBank/DDBJ databases">
        <title>The draft genome sequence of Lewinella nigricans NBRC 102662.</title>
        <authorList>
            <person name="Wang K."/>
        </authorList>
    </citation>
    <scope>NUCLEOTIDE SEQUENCE [LARGE SCALE GENOMIC DNA]</scope>
    <source>
        <strain evidence="10 11">NBRC 102662</strain>
    </source>
</reference>
<evidence type="ECO:0000256" key="3">
    <source>
        <dbReference type="ARBA" id="ARBA00022452"/>
    </source>
</evidence>
<keyword evidence="4 8" id="KW-0812">Transmembrane</keyword>
<gene>
    <name evidence="10" type="ORF">CRP01_26480</name>
</gene>
<dbReference type="Proteomes" id="UP000223913">
    <property type="component" value="Unassembled WGS sequence"/>
</dbReference>
<keyword evidence="5" id="KW-0732">Signal</keyword>
<evidence type="ECO:0000313" key="11">
    <source>
        <dbReference type="Proteomes" id="UP000223913"/>
    </source>
</evidence>
<dbReference type="EMBL" id="PDUD01000031">
    <property type="protein sequence ID" value="PHN03548.1"/>
    <property type="molecule type" value="Genomic_DNA"/>
</dbReference>
<dbReference type="AlphaFoldDB" id="A0A2D0N576"/>
<evidence type="ECO:0000256" key="6">
    <source>
        <dbReference type="ARBA" id="ARBA00023136"/>
    </source>
</evidence>
<evidence type="ECO:0000256" key="5">
    <source>
        <dbReference type="ARBA" id="ARBA00022729"/>
    </source>
</evidence>
<comment type="subcellular location">
    <subcellularLocation>
        <location evidence="1 8">Cell outer membrane</location>
        <topology evidence="1 8">Multi-pass membrane protein</topology>
    </subcellularLocation>
</comment>
<accession>A0A2D0N576</accession>
<organism evidence="10 11">
    <name type="scientific">Flavilitoribacter nigricans (strain ATCC 23147 / DSM 23189 / NBRC 102662 / NCIMB 1420 / SS-2)</name>
    <name type="common">Lewinella nigricans</name>
    <dbReference type="NCBI Taxonomy" id="1122177"/>
    <lineage>
        <taxon>Bacteria</taxon>
        <taxon>Pseudomonadati</taxon>
        <taxon>Bacteroidota</taxon>
        <taxon>Saprospiria</taxon>
        <taxon>Saprospirales</taxon>
        <taxon>Lewinellaceae</taxon>
        <taxon>Flavilitoribacter</taxon>
    </lineage>
</organism>
<dbReference type="Pfam" id="PF07715">
    <property type="entry name" value="Plug"/>
    <property type="match status" value="1"/>
</dbReference>
<dbReference type="OrthoDB" id="9758870at2"/>
<dbReference type="SUPFAM" id="SSF49464">
    <property type="entry name" value="Carboxypeptidase regulatory domain-like"/>
    <property type="match status" value="1"/>
</dbReference>
<dbReference type="Gene3D" id="2.60.40.1120">
    <property type="entry name" value="Carboxypeptidase-like, regulatory domain"/>
    <property type="match status" value="1"/>
</dbReference>
<dbReference type="GO" id="GO:0009279">
    <property type="term" value="C:cell outer membrane"/>
    <property type="evidence" value="ECO:0007669"/>
    <property type="project" value="UniProtKB-SubCell"/>
</dbReference>
<dbReference type="InterPro" id="IPR008969">
    <property type="entry name" value="CarboxyPept-like_regulatory"/>
</dbReference>
<dbReference type="PANTHER" id="PTHR30069">
    <property type="entry name" value="TONB-DEPENDENT OUTER MEMBRANE RECEPTOR"/>
    <property type="match status" value="1"/>
</dbReference>
<dbReference type="GO" id="GO:0044718">
    <property type="term" value="P:siderophore transmembrane transport"/>
    <property type="evidence" value="ECO:0007669"/>
    <property type="project" value="TreeGrafter"/>
</dbReference>
<dbReference type="InterPro" id="IPR012910">
    <property type="entry name" value="Plug_dom"/>
</dbReference>
<dbReference type="InterPro" id="IPR037066">
    <property type="entry name" value="Plug_dom_sf"/>
</dbReference>
<comment type="caution">
    <text evidence="10">The sequence shown here is derived from an EMBL/GenBank/DDBJ whole genome shotgun (WGS) entry which is preliminary data.</text>
</comment>
<keyword evidence="6 8" id="KW-0472">Membrane</keyword>
<dbReference type="InterPro" id="IPR036942">
    <property type="entry name" value="Beta-barrel_TonB_sf"/>
</dbReference>
<dbReference type="Pfam" id="PF13715">
    <property type="entry name" value="CarbopepD_reg_2"/>
    <property type="match status" value="1"/>
</dbReference>
<keyword evidence="2 8" id="KW-0813">Transport</keyword>
<dbReference type="SUPFAM" id="SSF56935">
    <property type="entry name" value="Porins"/>
    <property type="match status" value="1"/>
</dbReference>
<comment type="similarity">
    <text evidence="8">Belongs to the TonB-dependent receptor family.</text>
</comment>
<dbReference type="InterPro" id="IPR039426">
    <property type="entry name" value="TonB-dep_rcpt-like"/>
</dbReference>
<dbReference type="PANTHER" id="PTHR30069:SF29">
    <property type="entry name" value="HEMOGLOBIN AND HEMOGLOBIN-HAPTOGLOBIN-BINDING PROTEIN 1-RELATED"/>
    <property type="match status" value="1"/>
</dbReference>
<feature type="domain" description="TonB-dependent receptor plug" evidence="9">
    <location>
        <begin position="298"/>
        <end position="368"/>
    </location>
</feature>
<sequence length="935" mass="105558">MGSHCPFFKYASTRPAMKRYTLLLGLQLGLLAVLSGQSGDPEYILNKNFNGQAFTTFVTEVEAAHDLQFYYFPGWTSELQVVQNQTPATLSEVLTSTFADTDYHFFIQPNGQVILTQGKTIRPEIQLMDPAEIAARNSAENVAVISAAERQLKDFETEWIIIGDPAAPEQKPRVKLSGFVRNTDTDRPLPEAIVFVEELQSGTTTDSLGYYELNLPQGKYRILYQSIGLKETSRNVQLFAGGQVNAGLGALILDMEEVVVRANRQEHVRSTQMGVEALKIETIKQLPALLGEVDIVRSALMLPGVQTVGEFSSGINVRGGGSDQNLILLNGAPVFNASHLFGFSSSFSPDVIEGFELYKSSIPAKFGGRISSVLDLEMKQGDLEDWSLKGGISPVTSRITVEGPIVKDRSSLIVSGRSTYSDWILKRIRDASFRNSRANYYDLTTRYKTRIGQNDQLDASLYLSRDFFKLNGDTTFAYQNRNAVVNYRKGFGEKLFGTFSGIYSHYRFNVGSDAQAIRSFDLAYQIDHLEGKAHFSYAPDDKHQINFGAGLINYRLDPGSIEPDSPESIVVPRQLDKERALEGSIYVSDEWTVSDKFSVQAGLRLTQYLFLGPQKVYNYQENAARIEENIVDSTLYSGGSIVQRYGGPEYRMSLRYSLGPNSSLKAAFNRNRQYLSMLFNSATVSPTATWKLSDSHIRPQTGDQFSLGLFKNMLEDRLEFSLEGYYKLIRNMVEYKAGAELLLNDRLETDVVNGEGRAYGLEVLFKKNGRKLNGWMSYTYSRTRFRADSPYAEDRINQGEWFPTNFDKPHDFSFVAFYRASRRFSFSTNIAYSTGRPITIPVAKYQYANGVRLQYSRRNEFRVPDYFRWDLSVNLEGSHKLKKLAHSSWSLSLYNVTGRQNVYSIYFVSDGTTARGYQLSIFGKPFFTLTYNFRI</sequence>
<evidence type="ECO:0000259" key="9">
    <source>
        <dbReference type="Pfam" id="PF07715"/>
    </source>
</evidence>
<keyword evidence="7 8" id="KW-0998">Cell outer membrane</keyword>
<keyword evidence="11" id="KW-1185">Reference proteome</keyword>
<name>A0A2D0N576_FLAN2</name>
<evidence type="ECO:0000256" key="1">
    <source>
        <dbReference type="ARBA" id="ARBA00004571"/>
    </source>
</evidence>